<evidence type="ECO:0000313" key="2">
    <source>
        <dbReference type="Proteomes" id="UP000612352"/>
    </source>
</evidence>
<dbReference type="Pfam" id="PF13344">
    <property type="entry name" value="Hydrolase_6"/>
    <property type="match status" value="1"/>
</dbReference>
<evidence type="ECO:0000313" key="1">
    <source>
        <dbReference type="EMBL" id="MBK0329795.1"/>
    </source>
</evidence>
<accession>A0ABS1B583</accession>
<dbReference type="NCBIfam" id="TIGR01549">
    <property type="entry name" value="HAD-SF-IA-v1"/>
    <property type="match status" value="1"/>
</dbReference>
<dbReference type="InterPro" id="IPR006357">
    <property type="entry name" value="HAD-SF_hydro_IIA"/>
</dbReference>
<organism evidence="1 2">
    <name type="scientific">Brachybacterium halotolerans</name>
    <dbReference type="NCBI Taxonomy" id="2795215"/>
    <lineage>
        <taxon>Bacteria</taxon>
        <taxon>Bacillati</taxon>
        <taxon>Actinomycetota</taxon>
        <taxon>Actinomycetes</taxon>
        <taxon>Micrococcales</taxon>
        <taxon>Dermabacteraceae</taxon>
        <taxon>Brachybacterium</taxon>
    </lineage>
</organism>
<keyword evidence="1" id="KW-0378">Hydrolase</keyword>
<keyword evidence="2" id="KW-1185">Reference proteome</keyword>
<comment type="caution">
    <text evidence="1">The sequence shown here is derived from an EMBL/GenBank/DDBJ whole genome shotgun (WGS) entry which is preliminary data.</text>
</comment>
<sequence>MSARGLDLSMLERYDALLLDLDGTLMHGSRPIPRAAEAVCTARGRGLKIGFVTNNASRTPEQAVAHLATVDVEAAPEEIASSPQIAVQLLAEHAPVGSTILVLGADGLMEAVASAGFTPVRQDGDEVAAVVQGFSPDLGWAQLAEGGYALRRGIPWIATNTDATLPTERGIAPGNGALVQALVHATGRTPLVAGKPEPAMFSLAAKALGARRPLAVGDRLDTDIEGGNRAGIDTLLVLTGVDSVETALRAEPVRRPTWILPDLSSLTDPAPEAVVDGETARCGAASARLEGEDLVLTGRTQSPQALTAGLGLLAARLPETALSGAVRTQDS</sequence>
<dbReference type="InterPro" id="IPR036412">
    <property type="entry name" value="HAD-like_sf"/>
</dbReference>
<dbReference type="InterPro" id="IPR023214">
    <property type="entry name" value="HAD_sf"/>
</dbReference>
<name>A0ABS1B583_9MICO</name>
<dbReference type="PANTHER" id="PTHR19288">
    <property type="entry name" value="4-NITROPHENYLPHOSPHATASE-RELATED"/>
    <property type="match status" value="1"/>
</dbReference>
<dbReference type="RefSeq" id="WP_200500494.1">
    <property type="nucleotide sequence ID" value="NZ_JAEDAJ010000001.1"/>
</dbReference>
<dbReference type="SUPFAM" id="SSF56784">
    <property type="entry name" value="HAD-like"/>
    <property type="match status" value="1"/>
</dbReference>
<dbReference type="EMBL" id="JAEDAJ010000001">
    <property type="protein sequence ID" value="MBK0329795.1"/>
    <property type="molecule type" value="Genomic_DNA"/>
</dbReference>
<dbReference type="Gene3D" id="3.40.50.1000">
    <property type="entry name" value="HAD superfamily/HAD-like"/>
    <property type="match status" value="2"/>
</dbReference>
<dbReference type="Proteomes" id="UP000612352">
    <property type="component" value="Unassembled WGS sequence"/>
</dbReference>
<dbReference type="Pfam" id="PF13242">
    <property type="entry name" value="Hydrolase_like"/>
    <property type="match status" value="1"/>
</dbReference>
<reference evidence="1 2" key="1">
    <citation type="submission" date="2020-12" db="EMBL/GenBank/DDBJ databases">
        <title>Brachybacterium sp. MASK1Z-5, whole genome shotgun sequence.</title>
        <authorList>
            <person name="Tuo L."/>
        </authorList>
    </citation>
    <scope>NUCLEOTIDE SEQUENCE [LARGE SCALE GENOMIC DNA]</scope>
    <source>
        <strain evidence="1 2">MASK1Z-5</strain>
    </source>
</reference>
<proteinExistence type="predicted"/>
<gene>
    <name evidence="1" type="ORF">I8D64_00015</name>
</gene>
<protein>
    <submittedName>
        <fullName evidence="1">HAD-IIA family hydrolase</fullName>
    </submittedName>
</protein>
<dbReference type="GO" id="GO:0016787">
    <property type="term" value="F:hydrolase activity"/>
    <property type="evidence" value="ECO:0007669"/>
    <property type="project" value="UniProtKB-KW"/>
</dbReference>
<dbReference type="PANTHER" id="PTHR19288:SF95">
    <property type="entry name" value="D-GLYCEROL 3-PHOSPHATE PHOSPHATASE"/>
    <property type="match status" value="1"/>
</dbReference>
<dbReference type="InterPro" id="IPR006439">
    <property type="entry name" value="HAD-SF_hydro_IA"/>
</dbReference>
<dbReference type="NCBIfam" id="TIGR01460">
    <property type="entry name" value="HAD-SF-IIA"/>
    <property type="match status" value="1"/>
</dbReference>